<organism evidence="2 3">
    <name type="scientific">Slackia piriformis</name>
    <dbReference type="NCBI Taxonomy" id="626934"/>
    <lineage>
        <taxon>Bacteria</taxon>
        <taxon>Bacillati</taxon>
        <taxon>Actinomycetota</taxon>
        <taxon>Coriobacteriia</taxon>
        <taxon>Eggerthellales</taxon>
        <taxon>Eggerthellaceae</taxon>
        <taxon>Slackia</taxon>
    </lineage>
</organism>
<feature type="transmembrane region" description="Helical" evidence="1">
    <location>
        <begin position="7"/>
        <end position="26"/>
    </location>
</feature>
<accession>A0A943Z8D1</accession>
<name>A0A943Z8D1_9ACTN</name>
<sequence length="151" mass="15329">MKTIARMLAVVVLIGIIGVAGIFLLGQQAADSASSLKSTALNALVDTTGIKDTVQSELDAHLNEIASATGLSLSEAQEAVDALDVAAWSIADVPAGASATATYSTAAAGIDAEVTLYDDPGYITVETYGQTLTFAVPESAQDYASLFAALS</sequence>
<proteinExistence type="predicted"/>
<evidence type="ECO:0000313" key="2">
    <source>
        <dbReference type="EMBL" id="MBS6941629.1"/>
    </source>
</evidence>
<dbReference type="AlphaFoldDB" id="A0A943Z8D1"/>
<protein>
    <submittedName>
        <fullName evidence="2">Uncharacterized protein</fullName>
    </submittedName>
</protein>
<evidence type="ECO:0000256" key="1">
    <source>
        <dbReference type="SAM" id="Phobius"/>
    </source>
</evidence>
<keyword evidence="1" id="KW-0812">Transmembrane</keyword>
<evidence type="ECO:0000313" key="3">
    <source>
        <dbReference type="Proteomes" id="UP000727506"/>
    </source>
</evidence>
<dbReference type="EMBL" id="JAGZSV010000246">
    <property type="protein sequence ID" value="MBS6941629.1"/>
    <property type="molecule type" value="Genomic_DNA"/>
</dbReference>
<keyword evidence="1" id="KW-1133">Transmembrane helix</keyword>
<gene>
    <name evidence="2" type="ORF">KH142_09250</name>
</gene>
<keyword evidence="1" id="KW-0472">Membrane</keyword>
<reference evidence="2" key="1">
    <citation type="submission" date="2021-02" db="EMBL/GenBank/DDBJ databases">
        <title>Infant gut strain persistence is associated with maternal origin, phylogeny, and functional potential including surface adhesion and iron acquisition.</title>
        <authorList>
            <person name="Lou Y.C."/>
        </authorList>
    </citation>
    <scope>NUCLEOTIDE SEQUENCE</scope>
    <source>
        <strain evidence="2">L2_039_000G1_dasL2_039_000G1_concoct_11</strain>
    </source>
</reference>
<comment type="caution">
    <text evidence="2">The sequence shown here is derived from an EMBL/GenBank/DDBJ whole genome shotgun (WGS) entry which is preliminary data.</text>
</comment>
<dbReference type="Proteomes" id="UP000727506">
    <property type="component" value="Unassembled WGS sequence"/>
</dbReference>